<name>A0A4Z0V331_9BACT</name>
<dbReference type="RefSeq" id="WP_135470221.1">
    <property type="nucleotide sequence ID" value="NZ_CASCNC010000018.1"/>
</dbReference>
<organism evidence="2 3">
    <name type="scientific">Duncaniella freteri</name>
    <dbReference type="NCBI Taxonomy" id="2530391"/>
    <lineage>
        <taxon>Bacteria</taxon>
        <taxon>Pseudomonadati</taxon>
        <taxon>Bacteroidota</taxon>
        <taxon>Bacteroidia</taxon>
        <taxon>Bacteroidales</taxon>
        <taxon>Muribaculaceae</taxon>
        <taxon>Duncaniella</taxon>
    </lineage>
</organism>
<accession>A0A4Z0V331</accession>
<evidence type="ECO:0000313" key="2">
    <source>
        <dbReference type="EMBL" id="TGG39569.1"/>
    </source>
</evidence>
<proteinExistence type="predicted"/>
<keyword evidence="3" id="KW-1185">Reference proteome</keyword>
<dbReference type="Proteomes" id="UP000297635">
    <property type="component" value="Unassembled WGS sequence"/>
</dbReference>
<evidence type="ECO:0008006" key="4">
    <source>
        <dbReference type="Google" id="ProtNLM"/>
    </source>
</evidence>
<comment type="caution">
    <text evidence="2">The sequence shown here is derived from an EMBL/GenBank/DDBJ whole genome shotgun (WGS) entry which is preliminary data.</text>
</comment>
<dbReference type="GeneID" id="82148582"/>
<feature type="chain" id="PRO_5021309182" description="DUF5640 domain-containing protein" evidence="1">
    <location>
        <begin position="33"/>
        <end position="129"/>
    </location>
</feature>
<dbReference type="AlphaFoldDB" id="A0A4Z0V331"/>
<feature type="signal peptide" evidence="1">
    <location>
        <begin position="1"/>
        <end position="32"/>
    </location>
</feature>
<keyword evidence="1" id="KW-0732">Signal</keyword>
<evidence type="ECO:0000313" key="3">
    <source>
        <dbReference type="Proteomes" id="UP000297635"/>
    </source>
</evidence>
<gene>
    <name evidence="2" type="ORF">EZ315_02180</name>
</gene>
<protein>
    <recommendedName>
        <fullName evidence="4">DUF5640 domain-containing protein</fullName>
    </recommendedName>
</protein>
<sequence>MSLLTPSSRKAVKALSLMIVALIAMTSFTSCDDDDDEWYYTVEGSWEQVAPPTREYVYYEFYEDGYGNYIVDDPRYGADYYEFSWWVSGSSLTIDYGGGDVEYYSWSVQGSTLYLYPDYGNPIVLNAIH</sequence>
<dbReference type="EMBL" id="SJSA01000001">
    <property type="protein sequence ID" value="TGG39569.1"/>
    <property type="molecule type" value="Genomic_DNA"/>
</dbReference>
<reference evidence="2 3" key="1">
    <citation type="submission" date="2019-02" db="EMBL/GenBank/DDBJ databases">
        <title>Isolation and identification of novel species under the genus Muribaculum.</title>
        <authorList>
            <person name="Miyake S."/>
            <person name="Ding Y."/>
            <person name="Low A."/>
            <person name="Soh M."/>
            <person name="Seedorf H."/>
        </authorList>
    </citation>
    <scope>NUCLEOTIDE SEQUENCE [LARGE SCALE GENOMIC DNA]</scope>
    <source>
        <strain evidence="2 3">TLL-A3</strain>
    </source>
</reference>
<evidence type="ECO:0000256" key="1">
    <source>
        <dbReference type="SAM" id="SignalP"/>
    </source>
</evidence>